<dbReference type="GO" id="GO:0015095">
    <property type="term" value="F:magnesium ion transmembrane transporter activity"/>
    <property type="evidence" value="ECO:0007669"/>
    <property type="project" value="UniProtKB-UniRule"/>
</dbReference>
<gene>
    <name evidence="11" type="ORF">BN1012_Phect506</name>
</gene>
<keyword evidence="4 9" id="KW-0812">Transmembrane</keyword>
<dbReference type="Gene3D" id="1.25.60.10">
    <property type="entry name" value="MgtE N-terminal domain-like"/>
    <property type="match status" value="1"/>
</dbReference>
<keyword evidence="9" id="KW-0479">Metal-binding</keyword>
<evidence type="ECO:0000256" key="6">
    <source>
        <dbReference type="ARBA" id="ARBA00022989"/>
    </source>
</evidence>
<dbReference type="CDD" id="cd04606">
    <property type="entry name" value="CBS_pair_Mg_transporter"/>
    <property type="match status" value="1"/>
</dbReference>
<dbReference type="SUPFAM" id="SSF161093">
    <property type="entry name" value="MgtE membrane domain-like"/>
    <property type="match status" value="1"/>
</dbReference>
<comment type="subunit">
    <text evidence="9">Homodimer.</text>
</comment>
<accession>X5MKN0</accession>
<feature type="transmembrane region" description="Helical" evidence="9">
    <location>
        <begin position="350"/>
        <end position="371"/>
    </location>
</feature>
<evidence type="ECO:0000256" key="8">
    <source>
        <dbReference type="PROSITE-ProRule" id="PRU00703"/>
    </source>
</evidence>
<dbReference type="SUPFAM" id="SSF54631">
    <property type="entry name" value="CBS-domain pair"/>
    <property type="match status" value="1"/>
</dbReference>
<evidence type="ECO:0000256" key="4">
    <source>
        <dbReference type="ARBA" id="ARBA00022692"/>
    </source>
</evidence>
<proteinExistence type="inferred from homology"/>
<organism evidence="11 12">
    <name type="scientific">Candidatus Phaeomarinibacter ectocarpi</name>
    <dbReference type="NCBI Taxonomy" id="1458461"/>
    <lineage>
        <taxon>Bacteria</taxon>
        <taxon>Pseudomonadati</taxon>
        <taxon>Pseudomonadota</taxon>
        <taxon>Alphaproteobacteria</taxon>
        <taxon>Hyphomicrobiales</taxon>
        <taxon>Parvibaculaceae</taxon>
        <taxon>Candidatus Phaeomarinibacter</taxon>
    </lineage>
</organism>
<protein>
    <recommendedName>
        <fullName evidence="9">Magnesium transporter MgtE</fullName>
    </recommendedName>
</protein>
<dbReference type="Pfam" id="PF03448">
    <property type="entry name" value="MgtE_N"/>
    <property type="match status" value="1"/>
</dbReference>
<evidence type="ECO:0000256" key="3">
    <source>
        <dbReference type="ARBA" id="ARBA00022448"/>
    </source>
</evidence>
<comment type="similarity">
    <text evidence="2 9">Belongs to the SLC41A transporter family.</text>
</comment>
<comment type="function">
    <text evidence="9">Acts as a magnesium transporter.</text>
</comment>
<dbReference type="Pfam" id="PF01769">
    <property type="entry name" value="MgtE"/>
    <property type="match status" value="1"/>
</dbReference>
<dbReference type="InterPro" id="IPR006667">
    <property type="entry name" value="SLC41_membr_dom"/>
</dbReference>
<evidence type="ECO:0000256" key="9">
    <source>
        <dbReference type="RuleBase" id="RU362011"/>
    </source>
</evidence>
<evidence type="ECO:0000256" key="2">
    <source>
        <dbReference type="ARBA" id="ARBA00009749"/>
    </source>
</evidence>
<comment type="caution">
    <text evidence="9">Lacks conserved residue(s) required for the propagation of feature annotation.</text>
</comment>
<dbReference type="KEGG" id="pect:BN1012_Phect506"/>
<dbReference type="STRING" id="1458461.BN1012_Phect506"/>
<name>X5MKN0_9HYPH</name>
<dbReference type="GO" id="GO:0046872">
    <property type="term" value="F:metal ion binding"/>
    <property type="evidence" value="ECO:0007669"/>
    <property type="project" value="UniProtKB-KW"/>
</dbReference>
<evidence type="ECO:0000256" key="7">
    <source>
        <dbReference type="ARBA" id="ARBA00023136"/>
    </source>
</evidence>
<dbReference type="InterPro" id="IPR000644">
    <property type="entry name" value="CBS_dom"/>
</dbReference>
<dbReference type="Proteomes" id="UP000032160">
    <property type="component" value="Chromosome I"/>
</dbReference>
<dbReference type="RefSeq" id="WP_043949597.1">
    <property type="nucleotide sequence ID" value="NZ_HG966617.1"/>
</dbReference>
<dbReference type="InterPro" id="IPR036739">
    <property type="entry name" value="SLC41_membr_dom_sf"/>
</dbReference>
<sequence>MTDQAKNAAGRNQAISQLTKRYMLDYPVEAAREFEALQPLEAAATLDGQTAETLAPVFGFLTPHYAADLLLELTPSIQRGLLSELSPGEASTIAGQLDDEERTQLFSNLDDGIREDLQRTMSYPADSAGRMMDTHFAVFRQTDTVEQALETIRHKRLRTTRSLFLVDDNNRLVSRVTLQDLAVARPSVPLEDLAVPTIASVDVLMPREQVVDIVDTTHAADLPVVDFDRRVIGMIYHDKLVQSVAEDASVDLQTMVGASADERALSPPMFAVRKRLPWLQINLITAFMAAAVVGVFEETIAAFTALAVLLPVVAGQSGNTGAQALAVTMRGLALREISLRQWQRVMTKEAIAGFINGLAVAVTCGIGVYLWSGSFGLVAVIMSSMVMAMVMAGLAGAVVPIVLTRLGQDPATASSIILTTVTDIAGFFSFLGIATLLMAFL</sequence>
<keyword evidence="5 9" id="KW-0460">Magnesium</keyword>
<keyword evidence="12" id="KW-1185">Reference proteome</keyword>
<feature type="transmembrane region" description="Helical" evidence="9">
    <location>
        <begin position="377"/>
        <end position="403"/>
    </location>
</feature>
<keyword evidence="9" id="KW-1003">Cell membrane</keyword>
<reference evidence="11 12" key="1">
    <citation type="journal article" date="2014" name="Front. Genet.">
        <title>Genome and metabolic network of "Candidatus Phaeomarinobacter ectocarpi" Ec32, a new candidate genus of Alphaproteobacteria frequently associated with brown algae.</title>
        <authorList>
            <person name="Dittami S.M."/>
            <person name="Barbeyron T."/>
            <person name="Boyen C."/>
            <person name="Cambefort J."/>
            <person name="Collet G."/>
            <person name="Delage L."/>
            <person name="Gobet A."/>
            <person name="Groisillier A."/>
            <person name="Leblanc C."/>
            <person name="Michel G."/>
            <person name="Scornet D."/>
            <person name="Siegel A."/>
            <person name="Tapia J.E."/>
            <person name="Tonon T."/>
        </authorList>
    </citation>
    <scope>NUCLEOTIDE SEQUENCE [LARGE SCALE GENOMIC DNA]</scope>
    <source>
        <strain evidence="11 12">Ec32</strain>
    </source>
</reference>
<keyword evidence="3 9" id="KW-0813">Transport</keyword>
<dbReference type="Pfam" id="PF00571">
    <property type="entry name" value="CBS"/>
    <property type="match status" value="1"/>
</dbReference>
<dbReference type="SMART" id="SM00924">
    <property type="entry name" value="MgtE_N"/>
    <property type="match status" value="1"/>
</dbReference>
<dbReference type="PANTHER" id="PTHR41394:SF5">
    <property type="entry name" value="SLC41A_MGTE INTEGRAL MEMBRANE DOMAIN-CONTAINING PROTEIN"/>
    <property type="match status" value="1"/>
</dbReference>
<dbReference type="PROSITE" id="PS51371">
    <property type="entry name" value="CBS"/>
    <property type="match status" value="1"/>
</dbReference>
<dbReference type="PATRIC" id="fig|1458461.3.peg.505"/>
<dbReference type="AlphaFoldDB" id="X5MKN0"/>
<evidence type="ECO:0000259" key="10">
    <source>
        <dbReference type="PROSITE" id="PS51371"/>
    </source>
</evidence>
<feature type="domain" description="CBS" evidence="10">
    <location>
        <begin position="132"/>
        <end position="193"/>
    </location>
</feature>
<dbReference type="InterPro" id="IPR046342">
    <property type="entry name" value="CBS_dom_sf"/>
</dbReference>
<dbReference type="GO" id="GO:0005886">
    <property type="term" value="C:plasma membrane"/>
    <property type="evidence" value="ECO:0007669"/>
    <property type="project" value="UniProtKB-SubCell"/>
</dbReference>
<dbReference type="InterPro" id="IPR038076">
    <property type="entry name" value="MgtE_N_sf"/>
</dbReference>
<dbReference type="EMBL" id="HG966617">
    <property type="protein sequence ID" value="CDO58720.1"/>
    <property type="molecule type" value="Genomic_DNA"/>
</dbReference>
<evidence type="ECO:0000256" key="1">
    <source>
        <dbReference type="ARBA" id="ARBA00004141"/>
    </source>
</evidence>
<dbReference type="InterPro" id="IPR006668">
    <property type="entry name" value="Mg_transptr_MgtE_intracell_dom"/>
</dbReference>
<keyword evidence="7 9" id="KW-0472">Membrane</keyword>
<dbReference type="Gene3D" id="1.10.357.20">
    <property type="entry name" value="SLC41 divalent cation transporters, integral membrane domain"/>
    <property type="match status" value="1"/>
</dbReference>
<dbReference type="InterPro" id="IPR006669">
    <property type="entry name" value="MgtE_transporter"/>
</dbReference>
<keyword evidence="8" id="KW-0129">CBS domain</keyword>
<dbReference type="PANTHER" id="PTHR41394">
    <property type="entry name" value="MAGNESIUM TRANSPORTER MGTE"/>
    <property type="match status" value="1"/>
</dbReference>
<evidence type="ECO:0000313" key="12">
    <source>
        <dbReference type="Proteomes" id="UP000032160"/>
    </source>
</evidence>
<feature type="transmembrane region" description="Helical" evidence="9">
    <location>
        <begin position="415"/>
        <end position="440"/>
    </location>
</feature>
<dbReference type="HOGENOM" id="CLU_037408_1_1_5"/>
<dbReference type="SUPFAM" id="SSF158791">
    <property type="entry name" value="MgtE N-terminal domain-like"/>
    <property type="match status" value="1"/>
</dbReference>
<evidence type="ECO:0000256" key="5">
    <source>
        <dbReference type="ARBA" id="ARBA00022842"/>
    </source>
</evidence>
<dbReference type="Gene3D" id="3.10.580.10">
    <property type="entry name" value="CBS-domain"/>
    <property type="match status" value="1"/>
</dbReference>
<evidence type="ECO:0000313" key="11">
    <source>
        <dbReference type="EMBL" id="CDO58720.1"/>
    </source>
</evidence>
<keyword evidence="6 9" id="KW-1133">Transmembrane helix</keyword>
<comment type="subcellular location">
    <subcellularLocation>
        <location evidence="9">Cell membrane</location>
        <topology evidence="9">Multi-pass membrane protein</topology>
    </subcellularLocation>
    <subcellularLocation>
        <location evidence="1">Membrane</location>
        <topology evidence="1">Multi-pass membrane protein</topology>
    </subcellularLocation>
</comment>
<feature type="transmembrane region" description="Helical" evidence="9">
    <location>
        <begin position="276"/>
        <end position="296"/>
    </location>
</feature>
<dbReference type="NCBIfam" id="TIGR00400">
    <property type="entry name" value="mgtE"/>
    <property type="match status" value="1"/>
</dbReference>